<accession>A0ABT8IXV8</accession>
<evidence type="ECO:0000313" key="2">
    <source>
        <dbReference type="Proteomes" id="UP001174210"/>
    </source>
</evidence>
<dbReference type="RefSeq" id="WP_301218844.1">
    <property type="nucleotide sequence ID" value="NZ_JAROCB010000003.1"/>
</dbReference>
<dbReference type="EMBL" id="JAROCB010000003">
    <property type="protein sequence ID" value="MDN4597630.1"/>
    <property type="molecule type" value="Genomic_DNA"/>
</dbReference>
<name>A0ABT8IXV8_9MICO</name>
<proteinExistence type="predicted"/>
<reference evidence="1" key="1">
    <citation type="submission" date="2023-03" db="EMBL/GenBank/DDBJ databases">
        <title>MT1 and MT2 Draft Genomes of Novel Species.</title>
        <authorList>
            <person name="Venkateswaran K."/>
        </authorList>
    </citation>
    <scope>NUCLEOTIDE SEQUENCE</scope>
    <source>
        <strain evidence="1">F6_8S_P_1A</strain>
    </source>
</reference>
<comment type="caution">
    <text evidence="1">The sequence shown here is derived from an EMBL/GenBank/DDBJ whole genome shotgun (WGS) entry which is preliminary data.</text>
</comment>
<dbReference type="Proteomes" id="UP001174210">
    <property type="component" value="Unassembled WGS sequence"/>
</dbReference>
<evidence type="ECO:0000313" key="1">
    <source>
        <dbReference type="EMBL" id="MDN4597630.1"/>
    </source>
</evidence>
<organism evidence="1 2">
    <name type="scientific">Leifsonia virtsii</name>
    <dbReference type="NCBI Taxonomy" id="3035915"/>
    <lineage>
        <taxon>Bacteria</taxon>
        <taxon>Bacillati</taxon>
        <taxon>Actinomycetota</taxon>
        <taxon>Actinomycetes</taxon>
        <taxon>Micrococcales</taxon>
        <taxon>Microbacteriaceae</taxon>
        <taxon>Leifsonia</taxon>
    </lineage>
</organism>
<sequence length="490" mass="54923">MGQDSTGAQPSLSTRDDRRVRSYLRRLEILAPNVRQDEFVSNGIPALLDLQESILRLQIEIQKDIAAAKQRRPRDANTHLFVEQLRNVRLLSRTLGDSLAWVTLLFDRQVIHSLYQKSPVPIPSAMTDSHHGTLAFARANTRAEWGLPIVHDITDILRVGDLTFMRPTGGREPLAEYRTFELKVSRVGEGEVDASGKQDVELHVMAVSNEPFPDIAGQIATTPGESALAEPAARRPDRRIDRQMARMDVARDRKNAPFHELTEIGTERIFTLKLEREPEPEWGKLRAAIRAARRNGYAYFSLDGFVGYALFYNRNGVTGEDMQSGGLAEDIRRTVMHEELGPRNSLTINQLPALDDNTPATLTLPFFLWKVPRNAIRDLIRHRLVIMAVFNSGRMEKLLKDAGVEVRPAEGGKDYRSFEVVVPLSWENARGEYHMGGPWDEMVAAVREFRHPSAVVMRVQAAARIPDHLTAQQLIAGANETPGPEDAAAS</sequence>
<protein>
    <submittedName>
        <fullName evidence="1">Uncharacterized protein</fullName>
    </submittedName>
</protein>
<gene>
    <name evidence="1" type="ORF">P5G59_10800</name>
</gene>
<keyword evidence="2" id="KW-1185">Reference proteome</keyword>